<comment type="caution">
    <text evidence="1">The sequence shown here is derived from an EMBL/GenBank/DDBJ whole genome shotgun (WGS) entry which is preliminary data.</text>
</comment>
<evidence type="ECO:0000313" key="1">
    <source>
        <dbReference type="EMBL" id="KAF9651441.1"/>
    </source>
</evidence>
<keyword evidence="2" id="KW-1185">Reference proteome</keyword>
<reference evidence="1" key="1">
    <citation type="submission" date="2019-10" db="EMBL/GenBank/DDBJ databases">
        <authorList>
            <consortium name="DOE Joint Genome Institute"/>
            <person name="Kuo A."/>
            <person name="Miyauchi S."/>
            <person name="Kiss E."/>
            <person name="Drula E."/>
            <person name="Kohler A."/>
            <person name="Sanchez-Garcia M."/>
            <person name="Andreopoulos B."/>
            <person name="Barry K.W."/>
            <person name="Bonito G."/>
            <person name="Buee M."/>
            <person name="Carver A."/>
            <person name="Chen C."/>
            <person name="Cichocki N."/>
            <person name="Clum A."/>
            <person name="Culley D."/>
            <person name="Crous P.W."/>
            <person name="Fauchery L."/>
            <person name="Girlanda M."/>
            <person name="Hayes R."/>
            <person name="Keri Z."/>
            <person name="Labutti K."/>
            <person name="Lipzen A."/>
            <person name="Lombard V."/>
            <person name="Magnuson J."/>
            <person name="Maillard F."/>
            <person name="Morin E."/>
            <person name="Murat C."/>
            <person name="Nolan M."/>
            <person name="Ohm R."/>
            <person name="Pangilinan J."/>
            <person name="Pereira M."/>
            <person name="Perotto S."/>
            <person name="Peter M."/>
            <person name="Riley R."/>
            <person name="Sitrit Y."/>
            <person name="Stielow B."/>
            <person name="Szollosi G."/>
            <person name="Zifcakova L."/>
            <person name="Stursova M."/>
            <person name="Spatafora J.W."/>
            <person name="Tedersoo L."/>
            <person name="Vaario L.-M."/>
            <person name="Yamada A."/>
            <person name="Yan M."/>
            <person name="Wang P."/>
            <person name="Xu J."/>
            <person name="Bruns T."/>
            <person name="Baldrian P."/>
            <person name="Vilgalys R."/>
            <person name="Henrissat B."/>
            <person name="Grigoriev I.V."/>
            <person name="Hibbett D."/>
            <person name="Nagy L.G."/>
            <person name="Martin F.M."/>
        </authorList>
    </citation>
    <scope>NUCLEOTIDE SEQUENCE</scope>
    <source>
        <strain evidence="1">P2</strain>
    </source>
</reference>
<gene>
    <name evidence="1" type="ORF">BDM02DRAFT_3110493</name>
</gene>
<sequence length="150" mass="16927">MSVTFFPPLFEQRQMWVLDILREENVKAVLDVGCGEGSLLTALCNPAPWLATPDQDSTERFKILHISHLHGLDISDHDLQNTIISTSPPSESSTEYDYYSRAIRWEPLQVRIWKGSLASVNEPFIGIESIISTEVYVDWNSVNTNSLMGS</sequence>
<organism evidence="1 2">
    <name type="scientific">Thelephora ganbajun</name>
    <name type="common">Ganba fungus</name>
    <dbReference type="NCBI Taxonomy" id="370292"/>
    <lineage>
        <taxon>Eukaryota</taxon>
        <taxon>Fungi</taxon>
        <taxon>Dikarya</taxon>
        <taxon>Basidiomycota</taxon>
        <taxon>Agaricomycotina</taxon>
        <taxon>Agaricomycetes</taxon>
        <taxon>Thelephorales</taxon>
        <taxon>Thelephoraceae</taxon>
        <taxon>Thelephora</taxon>
    </lineage>
</organism>
<protein>
    <submittedName>
        <fullName evidence="1">Uncharacterized protein</fullName>
    </submittedName>
</protein>
<accession>A0ACB6ZP46</accession>
<reference evidence="1" key="2">
    <citation type="journal article" date="2020" name="Nat. Commun.">
        <title>Large-scale genome sequencing of mycorrhizal fungi provides insights into the early evolution of symbiotic traits.</title>
        <authorList>
            <person name="Miyauchi S."/>
            <person name="Kiss E."/>
            <person name="Kuo A."/>
            <person name="Drula E."/>
            <person name="Kohler A."/>
            <person name="Sanchez-Garcia M."/>
            <person name="Morin E."/>
            <person name="Andreopoulos B."/>
            <person name="Barry K.W."/>
            <person name="Bonito G."/>
            <person name="Buee M."/>
            <person name="Carver A."/>
            <person name="Chen C."/>
            <person name="Cichocki N."/>
            <person name="Clum A."/>
            <person name="Culley D."/>
            <person name="Crous P.W."/>
            <person name="Fauchery L."/>
            <person name="Girlanda M."/>
            <person name="Hayes R.D."/>
            <person name="Keri Z."/>
            <person name="LaButti K."/>
            <person name="Lipzen A."/>
            <person name="Lombard V."/>
            <person name="Magnuson J."/>
            <person name="Maillard F."/>
            <person name="Murat C."/>
            <person name="Nolan M."/>
            <person name="Ohm R.A."/>
            <person name="Pangilinan J."/>
            <person name="Pereira M.F."/>
            <person name="Perotto S."/>
            <person name="Peter M."/>
            <person name="Pfister S."/>
            <person name="Riley R."/>
            <person name="Sitrit Y."/>
            <person name="Stielow J.B."/>
            <person name="Szollosi G."/>
            <person name="Zifcakova L."/>
            <person name="Stursova M."/>
            <person name="Spatafora J.W."/>
            <person name="Tedersoo L."/>
            <person name="Vaario L.M."/>
            <person name="Yamada A."/>
            <person name="Yan M."/>
            <person name="Wang P."/>
            <person name="Xu J."/>
            <person name="Bruns T."/>
            <person name="Baldrian P."/>
            <person name="Vilgalys R."/>
            <person name="Dunand C."/>
            <person name="Henrissat B."/>
            <person name="Grigoriev I.V."/>
            <person name="Hibbett D."/>
            <person name="Nagy L.G."/>
            <person name="Martin F.M."/>
        </authorList>
    </citation>
    <scope>NUCLEOTIDE SEQUENCE</scope>
    <source>
        <strain evidence="1">P2</strain>
    </source>
</reference>
<dbReference type="Proteomes" id="UP000886501">
    <property type="component" value="Unassembled WGS sequence"/>
</dbReference>
<name>A0ACB6ZP46_THEGA</name>
<proteinExistence type="predicted"/>
<evidence type="ECO:0000313" key="2">
    <source>
        <dbReference type="Proteomes" id="UP000886501"/>
    </source>
</evidence>
<dbReference type="EMBL" id="MU117975">
    <property type="protein sequence ID" value="KAF9651441.1"/>
    <property type="molecule type" value="Genomic_DNA"/>
</dbReference>